<evidence type="ECO:0000313" key="4">
    <source>
        <dbReference type="Proteomes" id="UP000000305"/>
    </source>
</evidence>
<gene>
    <name evidence="3" type="ORF">DAPPUDRAFT_308446</name>
</gene>
<keyword evidence="1" id="KW-1133">Transmembrane helix</keyword>
<feature type="signal peptide" evidence="2">
    <location>
        <begin position="1"/>
        <end position="22"/>
    </location>
</feature>
<dbReference type="AlphaFoldDB" id="E9G2Z0"/>
<dbReference type="HOGENOM" id="CLU_1322111_0_0_1"/>
<dbReference type="InParanoid" id="E9G2Z0"/>
<dbReference type="OrthoDB" id="6355201at2759"/>
<keyword evidence="1" id="KW-0812">Transmembrane</keyword>
<sequence length="208" mass="22495">MKAVSLAVIMVVAIILSPTCRADSDVIDAVAIQPETKYIGADSMSLLHKLAAVRTFNATNDRSSRQKPSVWTELISRLPVSPLFDAGAKALNVARFWPAGLASLVVGTAPTAGAVVGVIAISIFIIVIWLVIYSIGVLPVGAALLGRQDFDMDYYPGAVGQPGMMPPHMMQQAFQRPYPYNQRFQRSLADASRTVMDAIDQFESKNNN</sequence>
<evidence type="ECO:0000256" key="1">
    <source>
        <dbReference type="SAM" id="Phobius"/>
    </source>
</evidence>
<feature type="transmembrane region" description="Helical" evidence="1">
    <location>
        <begin position="112"/>
        <end position="145"/>
    </location>
</feature>
<dbReference type="EMBL" id="GL732530">
    <property type="protein sequence ID" value="EFX86125.1"/>
    <property type="molecule type" value="Genomic_DNA"/>
</dbReference>
<accession>E9G2Z0</accession>
<feature type="chain" id="PRO_5003236606" evidence="2">
    <location>
        <begin position="23"/>
        <end position="208"/>
    </location>
</feature>
<organism evidence="3 4">
    <name type="scientific">Daphnia pulex</name>
    <name type="common">Water flea</name>
    <dbReference type="NCBI Taxonomy" id="6669"/>
    <lineage>
        <taxon>Eukaryota</taxon>
        <taxon>Metazoa</taxon>
        <taxon>Ecdysozoa</taxon>
        <taxon>Arthropoda</taxon>
        <taxon>Crustacea</taxon>
        <taxon>Branchiopoda</taxon>
        <taxon>Diplostraca</taxon>
        <taxon>Cladocera</taxon>
        <taxon>Anomopoda</taxon>
        <taxon>Daphniidae</taxon>
        <taxon>Daphnia</taxon>
    </lineage>
</organism>
<dbReference type="Proteomes" id="UP000000305">
    <property type="component" value="Unassembled WGS sequence"/>
</dbReference>
<dbReference type="KEGG" id="dpx:DAPPUDRAFT_308446"/>
<evidence type="ECO:0000256" key="2">
    <source>
        <dbReference type="SAM" id="SignalP"/>
    </source>
</evidence>
<reference evidence="3 4" key="1">
    <citation type="journal article" date="2011" name="Science">
        <title>The ecoresponsive genome of Daphnia pulex.</title>
        <authorList>
            <person name="Colbourne J.K."/>
            <person name="Pfrender M.E."/>
            <person name="Gilbert D."/>
            <person name="Thomas W.K."/>
            <person name="Tucker A."/>
            <person name="Oakley T.H."/>
            <person name="Tokishita S."/>
            <person name="Aerts A."/>
            <person name="Arnold G.J."/>
            <person name="Basu M.K."/>
            <person name="Bauer D.J."/>
            <person name="Caceres C.E."/>
            <person name="Carmel L."/>
            <person name="Casola C."/>
            <person name="Choi J.H."/>
            <person name="Detter J.C."/>
            <person name="Dong Q."/>
            <person name="Dusheyko S."/>
            <person name="Eads B.D."/>
            <person name="Frohlich T."/>
            <person name="Geiler-Samerotte K.A."/>
            <person name="Gerlach D."/>
            <person name="Hatcher P."/>
            <person name="Jogdeo S."/>
            <person name="Krijgsveld J."/>
            <person name="Kriventseva E.V."/>
            <person name="Kultz D."/>
            <person name="Laforsch C."/>
            <person name="Lindquist E."/>
            <person name="Lopez J."/>
            <person name="Manak J.R."/>
            <person name="Muller J."/>
            <person name="Pangilinan J."/>
            <person name="Patwardhan R.P."/>
            <person name="Pitluck S."/>
            <person name="Pritham E.J."/>
            <person name="Rechtsteiner A."/>
            <person name="Rho M."/>
            <person name="Rogozin I.B."/>
            <person name="Sakarya O."/>
            <person name="Salamov A."/>
            <person name="Schaack S."/>
            <person name="Shapiro H."/>
            <person name="Shiga Y."/>
            <person name="Skalitzky C."/>
            <person name="Smith Z."/>
            <person name="Souvorov A."/>
            <person name="Sung W."/>
            <person name="Tang Z."/>
            <person name="Tsuchiya D."/>
            <person name="Tu H."/>
            <person name="Vos H."/>
            <person name="Wang M."/>
            <person name="Wolf Y.I."/>
            <person name="Yamagata H."/>
            <person name="Yamada T."/>
            <person name="Ye Y."/>
            <person name="Shaw J.R."/>
            <person name="Andrews J."/>
            <person name="Crease T.J."/>
            <person name="Tang H."/>
            <person name="Lucas S.M."/>
            <person name="Robertson H.M."/>
            <person name="Bork P."/>
            <person name="Koonin E.V."/>
            <person name="Zdobnov E.M."/>
            <person name="Grigoriev I.V."/>
            <person name="Lynch M."/>
            <person name="Boore J.L."/>
        </authorList>
    </citation>
    <scope>NUCLEOTIDE SEQUENCE [LARGE SCALE GENOMIC DNA]</scope>
</reference>
<keyword evidence="4" id="KW-1185">Reference proteome</keyword>
<name>E9G2Z0_DAPPU</name>
<keyword evidence="2" id="KW-0732">Signal</keyword>
<evidence type="ECO:0000313" key="3">
    <source>
        <dbReference type="EMBL" id="EFX86125.1"/>
    </source>
</evidence>
<proteinExistence type="predicted"/>
<keyword evidence="1" id="KW-0472">Membrane</keyword>
<protein>
    <submittedName>
        <fullName evidence="3">Uncharacterized protein</fullName>
    </submittedName>
</protein>